<dbReference type="AlphaFoldDB" id="A0A8X7CJ86"/>
<reference evidence="1" key="1">
    <citation type="submission" date="2020-08" db="EMBL/GenBank/DDBJ databases">
        <title>Multicomponent nature underlies the extraordinary mechanical properties of spider dragline silk.</title>
        <authorList>
            <person name="Kono N."/>
            <person name="Nakamura H."/>
            <person name="Mori M."/>
            <person name="Yoshida Y."/>
            <person name="Ohtoshi R."/>
            <person name="Malay A.D."/>
            <person name="Moran D.A.P."/>
            <person name="Tomita M."/>
            <person name="Numata K."/>
            <person name="Arakawa K."/>
        </authorList>
    </citation>
    <scope>NUCLEOTIDE SEQUENCE</scope>
</reference>
<keyword evidence="2" id="KW-1185">Reference proteome</keyword>
<gene>
    <name evidence="1" type="ORF">TNIN_290341</name>
</gene>
<organism evidence="1 2">
    <name type="scientific">Trichonephila inaurata madagascariensis</name>
    <dbReference type="NCBI Taxonomy" id="2747483"/>
    <lineage>
        <taxon>Eukaryota</taxon>
        <taxon>Metazoa</taxon>
        <taxon>Ecdysozoa</taxon>
        <taxon>Arthropoda</taxon>
        <taxon>Chelicerata</taxon>
        <taxon>Arachnida</taxon>
        <taxon>Araneae</taxon>
        <taxon>Araneomorphae</taxon>
        <taxon>Entelegynae</taxon>
        <taxon>Araneoidea</taxon>
        <taxon>Nephilidae</taxon>
        <taxon>Trichonephila</taxon>
        <taxon>Trichonephila inaurata</taxon>
    </lineage>
</organism>
<dbReference type="EMBL" id="BMAV01018382">
    <property type="protein sequence ID" value="GFY70713.1"/>
    <property type="molecule type" value="Genomic_DNA"/>
</dbReference>
<sequence length="80" mass="9327">MRELSLQKVALLHQNQNLPPHLHDRDNAGRECRRLISNQEWSLRADKTEPVHESNDSQAMLQLQLHSPCYPELQHENALP</sequence>
<protein>
    <submittedName>
        <fullName evidence="1">Uncharacterized protein</fullName>
    </submittedName>
</protein>
<evidence type="ECO:0000313" key="2">
    <source>
        <dbReference type="Proteomes" id="UP000886998"/>
    </source>
</evidence>
<comment type="caution">
    <text evidence="1">The sequence shown here is derived from an EMBL/GenBank/DDBJ whole genome shotgun (WGS) entry which is preliminary data.</text>
</comment>
<evidence type="ECO:0000313" key="1">
    <source>
        <dbReference type="EMBL" id="GFY70713.1"/>
    </source>
</evidence>
<name>A0A8X7CJ86_9ARAC</name>
<proteinExistence type="predicted"/>
<accession>A0A8X7CJ86</accession>
<dbReference type="Proteomes" id="UP000886998">
    <property type="component" value="Unassembled WGS sequence"/>
</dbReference>